<dbReference type="OrthoDB" id="7787952at2759"/>
<accession>A0A9N9S823</accession>
<reference evidence="1" key="1">
    <citation type="submission" date="2022-01" db="EMBL/GenBank/DDBJ databases">
        <authorList>
            <person name="King R."/>
        </authorList>
    </citation>
    <scope>NUCLEOTIDE SEQUENCE</scope>
</reference>
<name>A0A9N9S823_9DIPT</name>
<keyword evidence="2" id="KW-1185">Reference proteome</keyword>
<dbReference type="EMBL" id="OU895880">
    <property type="protein sequence ID" value="CAG9811334.1"/>
    <property type="molecule type" value="Genomic_DNA"/>
</dbReference>
<proteinExistence type="predicted"/>
<dbReference type="SUPFAM" id="SSF53098">
    <property type="entry name" value="Ribonuclease H-like"/>
    <property type="match status" value="1"/>
</dbReference>
<dbReference type="Proteomes" id="UP001153620">
    <property type="component" value="Chromosome 4"/>
</dbReference>
<reference evidence="1" key="2">
    <citation type="submission" date="2022-10" db="EMBL/GenBank/DDBJ databases">
        <authorList>
            <consortium name="ENA_rothamsted_submissions"/>
            <consortium name="culmorum"/>
            <person name="King R."/>
        </authorList>
    </citation>
    <scope>NUCLEOTIDE SEQUENCE</scope>
</reference>
<dbReference type="SUPFAM" id="SSF52058">
    <property type="entry name" value="L domain-like"/>
    <property type="match status" value="1"/>
</dbReference>
<gene>
    <name evidence="1" type="ORF">CHIRRI_LOCUS14143</name>
</gene>
<evidence type="ECO:0000313" key="2">
    <source>
        <dbReference type="Proteomes" id="UP001153620"/>
    </source>
</evidence>
<dbReference type="AlphaFoldDB" id="A0A9N9S823"/>
<evidence type="ECO:0000313" key="1">
    <source>
        <dbReference type="EMBL" id="CAG9811334.1"/>
    </source>
</evidence>
<protein>
    <submittedName>
        <fullName evidence="1">Uncharacterized protein</fullName>
    </submittedName>
</protein>
<dbReference type="InterPro" id="IPR032675">
    <property type="entry name" value="LRR_dom_sf"/>
</dbReference>
<sequence length="332" mass="37523">MLNKKNFIVENCQQFPDLNNVLNSSHPSFTLSSSKMIFEYTILSLVNLKAMAQILQCSYSAALTFQYSCDLYLFILTNYINTNDINGSHVNVLSDISDTDFKHCENLEFLDLTNTKIFSLPENWLLSNPKLSIFTIASVLNGNIPEKLFTSQAANLEFLTIVFNRKKLREYILQAAGEDFTENDIEDIQEPLKGIYKEIANETKGKLVSIMFDSASRHGRHVFAVSLRYAKGDKVVERTIGVITQHQRQTGANLFNQVELLIRKVGLTINDIYSTCTDQGANMLRAADLAIQAQDAIRICRAIANLEHEEEINIDGAQAAERAEEMWNICFV</sequence>
<dbReference type="Gene3D" id="3.80.10.10">
    <property type="entry name" value="Ribonuclease Inhibitor"/>
    <property type="match status" value="1"/>
</dbReference>
<organism evidence="1 2">
    <name type="scientific">Chironomus riparius</name>
    <dbReference type="NCBI Taxonomy" id="315576"/>
    <lineage>
        <taxon>Eukaryota</taxon>
        <taxon>Metazoa</taxon>
        <taxon>Ecdysozoa</taxon>
        <taxon>Arthropoda</taxon>
        <taxon>Hexapoda</taxon>
        <taxon>Insecta</taxon>
        <taxon>Pterygota</taxon>
        <taxon>Neoptera</taxon>
        <taxon>Endopterygota</taxon>
        <taxon>Diptera</taxon>
        <taxon>Nematocera</taxon>
        <taxon>Chironomoidea</taxon>
        <taxon>Chironomidae</taxon>
        <taxon>Chironominae</taxon>
        <taxon>Chironomus</taxon>
    </lineage>
</organism>
<dbReference type="InterPro" id="IPR012337">
    <property type="entry name" value="RNaseH-like_sf"/>
</dbReference>